<evidence type="ECO:0000256" key="1">
    <source>
        <dbReference type="ARBA" id="ARBA00004606"/>
    </source>
</evidence>
<evidence type="ECO:0000256" key="10">
    <source>
        <dbReference type="SAM" id="Phobius"/>
    </source>
</evidence>
<comment type="subcellular location">
    <subcellularLocation>
        <location evidence="1">Membrane</location>
        <topology evidence="1">Single-pass type II membrane protein</topology>
    </subcellularLocation>
</comment>
<accession>A0A9P4MGD5</accession>
<keyword evidence="3" id="KW-0328">Glycosyltransferase</keyword>
<dbReference type="InterPro" id="IPR022751">
    <property type="entry name" value="Alpha_mannosyltransferase"/>
</dbReference>
<keyword evidence="7 10" id="KW-1133">Transmembrane helix</keyword>
<keyword evidence="6" id="KW-0735">Signal-anchor</keyword>
<dbReference type="GO" id="GO:0000033">
    <property type="term" value="F:alpha-1,3-mannosyltransferase activity"/>
    <property type="evidence" value="ECO:0007669"/>
    <property type="project" value="TreeGrafter"/>
</dbReference>
<comment type="similarity">
    <text evidence="2">Belongs to the MNN1/MNT family.</text>
</comment>
<evidence type="ECO:0000256" key="8">
    <source>
        <dbReference type="ARBA" id="ARBA00023136"/>
    </source>
</evidence>
<dbReference type="AlphaFoldDB" id="A0A9P4MGD5"/>
<organism evidence="11 12">
    <name type="scientific">Myriangium duriaei CBS 260.36</name>
    <dbReference type="NCBI Taxonomy" id="1168546"/>
    <lineage>
        <taxon>Eukaryota</taxon>
        <taxon>Fungi</taxon>
        <taxon>Dikarya</taxon>
        <taxon>Ascomycota</taxon>
        <taxon>Pezizomycotina</taxon>
        <taxon>Dothideomycetes</taxon>
        <taxon>Dothideomycetidae</taxon>
        <taxon>Myriangiales</taxon>
        <taxon>Myriangiaceae</taxon>
        <taxon>Myriangium</taxon>
    </lineage>
</organism>
<evidence type="ECO:0000256" key="9">
    <source>
        <dbReference type="ARBA" id="ARBA00023180"/>
    </source>
</evidence>
<keyword evidence="5 10" id="KW-0812">Transmembrane</keyword>
<sequence length="527" mass="59774">MVHISANLRRETIIFGLFVLCAFQTFIIYHLTPFFTSTHVPEQVKSKSPTTAVLPAQIQEILSSNTTFVNFGYVARHVTQLAKLAEKHVKGSETDSTLLDLAVQKLFPWWQPEAQLYYPWMRGSRFSREPKVEQKTGIIMSIGNNNVRNAAIAIAVLRNVLDSTLPIQIAYIGDKDLSPHWRTFLQRMANSTDFSTVDLTQIFDDGLVSFKGWDTKPFALLASRFPQTILMDADALFFTRPDDMFTVHPALKETGTLYFRDRAKWWTQPPDRRSWILDQIAAAGRKPSESLNSSSFFWQGFTTEHQDSSVVMVDKSRPQQYIAMLFAAWMNAKDAREVTYKKVYGDKELYWLAGEFTGIPYSFEAWSSARFTEDDNAGSLALSPSNPAQATSCTEHMVHANFDGESPLFANDGVWRNKKSADGMVFANWTRWHLGVPVTEAITTAKSKMNLLYSAPEFEQTISESEKKTYQAIVMSKQTQWGGGCEQHHPDQWKPLTASFKHTLRAIHAETKKVVTRYEAESKAANP</sequence>
<evidence type="ECO:0000313" key="12">
    <source>
        <dbReference type="Proteomes" id="UP000799439"/>
    </source>
</evidence>
<protein>
    <submittedName>
        <fullName evidence="11">Glycosyltransferase family 71 protein</fullName>
    </submittedName>
</protein>
<keyword evidence="9" id="KW-0325">Glycoprotein</keyword>
<keyword evidence="8 10" id="KW-0472">Membrane</keyword>
<comment type="caution">
    <text evidence="11">The sequence shown here is derived from an EMBL/GenBank/DDBJ whole genome shotgun (WGS) entry which is preliminary data.</text>
</comment>
<proteinExistence type="inferred from homology"/>
<evidence type="ECO:0000256" key="5">
    <source>
        <dbReference type="ARBA" id="ARBA00022692"/>
    </source>
</evidence>
<evidence type="ECO:0000256" key="4">
    <source>
        <dbReference type="ARBA" id="ARBA00022679"/>
    </source>
</evidence>
<evidence type="ECO:0000313" key="11">
    <source>
        <dbReference type="EMBL" id="KAF2153465.1"/>
    </source>
</evidence>
<dbReference type="PANTHER" id="PTHR31392">
    <property type="entry name" value="ALPHA-1,3-MANNOSYLTRANSFERASE MNN1-RELATED"/>
    <property type="match status" value="1"/>
</dbReference>
<dbReference type="InterPro" id="IPR029044">
    <property type="entry name" value="Nucleotide-diphossugar_trans"/>
</dbReference>
<keyword evidence="12" id="KW-1185">Reference proteome</keyword>
<dbReference type="OrthoDB" id="430354at2759"/>
<evidence type="ECO:0000256" key="3">
    <source>
        <dbReference type="ARBA" id="ARBA00022676"/>
    </source>
</evidence>
<feature type="transmembrane region" description="Helical" evidence="10">
    <location>
        <begin position="12"/>
        <end position="31"/>
    </location>
</feature>
<evidence type="ECO:0000256" key="2">
    <source>
        <dbReference type="ARBA" id="ARBA00009105"/>
    </source>
</evidence>
<name>A0A9P4MGD5_9PEZI</name>
<evidence type="ECO:0000256" key="6">
    <source>
        <dbReference type="ARBA" id="ARBA00022968"/>
    </source>
</evidence>
<dbReference type="Proteomes" id="UP000799439">
    <property type="component" value="Unassembled WGS sequence"/>
</dbReference>
<keyword evidence="4" id="KW-0808">Transferase</keyword>
<dbReference type="PANTHER" id="PTHR31392:SF1">
    <property type="entry name" value="ALPHA-1,3-MANNOSYLTRANSFERASE MNN1-RELATED"/>
    <property type="match status" value="1"/>
</dbReference>
<dbReference type="GO" id="GO:0006493">
    <property type="term" value="P:protein O-linked glycosylation"/>
    <property type="evidence" value="ECO:0007669"/>
    <property type="project" value="TreeGrafter"/>
</dbReference>
<dbReference type="GO" id="GO:0005794">
    <property type="term" value="C:Golgi apparatus"/>
    <property type="evidence" value="ECO:0007669"/>
    <property type="project" value="TreeGrafter"/>
</dbReference>
<evidence type="ECO:0000256" key="7">
    <source>
        <dbReference type="ARBA" id="ARBA00022989"/>
    </source>
</evidence>
<dbReference type="GO" id="GO:0016020">
    <property type="term" value="C:membrane"/>
    <property type="evidence" value="ECO:0007669"/>
    <property type="project" value="UniProtKB-SubCell"/>
</dbReference>
<dbReference type="EMBL" id="ML996085">
    <property type="protein sequence ID" value="KAF2153465.1"/>
    <property type="molecule type" value="Genomic_DNA"/>
</dbReference>
<dbReference type="Pfam" id="PF11051">
    <property type="entry name" value="Mannosyl_trans3"/>
    <property type="match status" value="1"/>
</dbReference>
<reference evidence="11" key="1">
    <citation type="journal article" date="2020" name="Stud. Mycol.">
        <title>101 Dothideomycetes genomes: a test case for predicting lifestyles and emergence of pathogens.</title>
        <authorList>
            <person name="Haridas S."/>
            <person name="Albert R."/>
            <person name="Binder M."/>
            <person name="Bloem J."/>
            <person name="Labutti K."/>
            <person name="Salamov A."/>
            <person name="Andreopoulos B."/>
            <person name="Baker S."/>
            <person name="Barry K."/>
            <person name="Bills G."/>
            <person name="Bluhm B."/>
            <person name="Cannon C."/>
            <person name="Castanera R."/>
            <person name="Culley D."/>
            <person name="Daum C."/>
            <person name="Ezra D."/>
            <person name="Gonzalez J."/>
            <person name="Henrissat B."/>
            <person name="Kuo A."/>
            <person name="Liang C."/>
            <person name="Lipzen A."/>
            <person name="Lutzoni F."/>
            <person name="Magnuson J."/>
            <person name="Mondo S."/>
            <person name="Nolan M."/>
            <person name="Ohm R."/>
            <person name="Pangilinan J."/>
            <person name="Park H.-J."/>
            <person name="Ramirez L."/>
            <person name="Alfaro M."/>
            <person name="Sun H."/>
            <person name="Tritt A."/>
            <person name="Yoshinaga Y."/>
            <person name="Zwiers L.-H."/>
            <person name="Turgeon B."/>
            <person name="Goodwin S."/>
            <person name="Spatafora J."/>
            <person name="Crous P."/>
            <person name="Grigoriev I."/>
        </authorList>
    </citation>
    <scope>NUCLEOTIDE SEQUENCE</scope>
    <source>
        <strain evidence="11">CBS 260.36</strain>
    </source>
</reference>
<dbReference type="SUPFAM" id="SSF53448">
    <property type="entry name" value="Nucleotide-diphospho-sugar transferases"/>
    <property type="match status" value="1"/>
</dbReference>
<gene>
    <name evidence="11" type="ORF">K461DRAFT_321116</name>
</gene>